<dbReference type="RefSeq" id="XP_040607455.1">
    <property type="nucleotide sequence ID" value="XM_040751521.1"/>
</dbReference>
<keyword evidence="2" id="KW-1185">Reference proteome</keyword>
<gene>
    <name evidence="3" type="primary">LOC121142256</name>
</gene>
<evidence type="ECO:0000313" key="3">
    <source>
        <dbReference type="RefSeq" id="XP_040607455.1"/>
    </source>
</evidence>
<name>A0ABM2Y1S2_MESAU</name>
<accession>A0ABM2Y1S2</accession>
<feature type="compositionally biased region" description="Polar residues" evidence="1">
    <location>
        <begin position="84"/>
        <end position="100"/>
    </location>
</feature>
<reference evidence="3" key="1">
    <citation type="submission" date="2025-08" db="UniProtKB">
        <authorList>
            <consortium name="RefSeq"/>
        </authorList>
    </citation>
    <scope>IDENTIFICATION</scope>
    <source>
        <tissue evidence="3">Liver</tissue>
    </source>
</reference>
<feature type="compositionally biased region" description="Pro residues" evidence="1">
    <location>
        <begin position="163"/>
        <end position="172"/>
    </location>
</feature>
<feature type="compositionally biased region" description="Low complexity" evidence="1">
    <location>
        <begin position="238"/>
        <end position="255"/>
    </location>
</feature>
<dbReference type="GeneID" id="121142256"/>
<feature type="region of interest" description="Disordered" evidence="1">
    <location>
        <begin position="50"/>
        <end position="270"/>
    </location>
</feature>
<evidence type="ECO:0000256" key="1">
    <source>
        <dbReference type="SAM" id="MobiDB-lite"/>
    </source>
</evidence>
<dbReference type="Proteomes" id="UP000886700">
    <property type="component" value="Unplaced"/>
</dbReference>
<proteinExistence type="predicted"/>
<protein>
    <submittedName>
        <fullName evidence="3">Vegetative cell wall protein gp1-like</fullName>
    </submittedName>
</protein>
<evidence type="ECO:0000313" key="2">
    <source>
        <dbReference type="Proteomes" id="UP000886700"/>
    </source>
</evidence>
<feature type="compositionally biased region" description="Pro residues" evidence="1">
    <location>
        <begin position="190"/>
        <end position="199"/>
    </location>
</feature>
<organism evidence="2 3">
    <name type="scientific">Mesocricetus auratus</name>
    <name type="common">Golden hamster</name>
    <dbReference type="NCBI Taxonomy" id="10036"/>
    <lineage>
        <taxon>Eukaryota</taxon>
        <taxon>Metazoa</taxon>
        <taxon>Chordata</taxon>
        <taxon>Craniata</taxon>
        <taxon>Vertebrata</taxon>
        <taxon>Euteleostomi</taxon>
        <taxon>Mammalia</taxon>
        <taxon>Eutheria</taxon>
        <taxon>Euarchontoglires</taxon>
        <taxon>Glires</taxon>
        <taxon>Rodentia</taxon>
        <taxon>Myomorpha</taxon>
        <taxon>Muroidea</taxon>
        <taxon>Cricetidae</taxon>
        <taxon>Cricetinae</taxon>
        <taxon>Mesocricetus</taxon>
    </lineage>
</organism>
<sequence>MTAWWKQGLKINMPEIGQKDHILKYKALFVLPLKTWGWTTGKHLPLQQLGTTAASETSPSPRAEGIPARAPSLPRGRGAPHPRQPTSHLPLQAAGSNALQPPQRPRRARPEPAPVPCARGQPGGLPGCASQSRRSPSPHRERLAPPAARGPAPAAARSGSPPARSPVRPPAAPRSLRPARPASRRLPRRTPIPPRPALAPPIGSAGCQATYNRGPHWPGEDRSSDLPPRPRANGSRLAAAATAPVTPRVHPAAAPCPQLSPGAGGGSQPL</sequence>
<feature type="compositionally biased region" description="Low complexity" evidence="1">
    <location>
        <begin position="144"/>
        <end position="162"/>
    </location>
</feature>
<feature type="compositionally biased region" description="Polar residues" evidence="1">
    <location>
        <begin position="50"/>
        <end position="60"/>
    </location>
</feature>